<organism evidence="3 4">
    <name type="scientific">Cucurbitaria berberidis CBS 394.84</name>
    <dbReference type="NCBI Taxonomy" id="1168544"/>
    <lineage>
        <taxon>Eukaryota</taxon>
        <taxon>Fungi</taxon>
        <taxon>Dikarya</taxon>
        <taxon>Ascomycota</taxon>
        <taxon>Pezizomycotina</taxon>
        <taxon>Dothideomycetes</taxon>
        <taxon>Pleosporomycetidae</taxon>
        <taxon>Pleosporales</taxon>
        <taxon>Pleosporineae</taxon>
        <taxon>Cucurbitariaceae</taxon>
        <taxon>Cucurbitaria</taxon>
    </lineage>
</organism>
<dbReference type="Gene3D" id="3.40.50.1110">
    <property type="entry name" value="SGNH hydrolase"/>
    <property type="match status" value="1"/>
</dbReference>
<dbReference type="GeneID" id="63844837"/>
<evidence type="ECO:0000256" key="1">
    <source>
        <dbReference type="SAM" id="MobiDB-lite"/>
    </source>
</evidence>
<feature type="compositionally biased region" description="Polar residues" evidence="1">
    <location>
        <begin position="365"/>
        <end position="379"/>
    </location>
</feature>
<protein>
    <recommendedName>
        <fullName evidence="5">Carbohydrate esterase family 16 protein</fullName>
    </recommendedName>
</protein>
<dbReference type="InterPro" id="IPR001087">
    <property type="entry name" value="GDSL"/>
</dbReference>
<reference evidence="3" key="1">
    <citation type="submission" date="2020-01" db="EMBL/GenBank/DDBJ databases">
        <authorList>
            <consortium name="DOE Joint Genome Institute"/>
            <person name="Haridas S."/>
            <person name="Albert R."/>
            <person name="Binder M."/>
            <person name="Bloem J."/>
            <person name="Labutti K."/>
            <person name="Salamov A."/>
            <person name="Andreopoulos B."/>
            <person name="Baker S.E."/>
            <person name="Barry K."/>
            <person name="Bills G."/>
            <person name="Bluhm B.H."/>
            <person name="Cannon C."/>
            <person name="Castanera R."/>
            <person name="Culley D.E."/>
            <person name="Daum C."/>
            <person name="Ezra D."/>
            <person name="Gonzalez J.B."/>
            <person name="Henrissat B."/>
            <person name="Kuo A."/>
            <person name="Liang C."/>
            <person name="Lipzen A."/>
            <person name="Lutzoni F."/>
            <person name="Magnuson J."/>
            <person name="Mondo S."/>
            <person name="Nolan M."/>
            <person name="Ohm R."/>
            <person name="Pangilinan J."/>
            <person name="Park H.-J."/>
            <person name="Ramirez L."/>
            <person name="Alfaro M."/>
            <person name="Sun H."/>
            <person name="Tritt A."/>
            <person name="Yoshinaga Y."/>
            <person name="Zwiers L.-H."/>
            <person name="Turgeon B.G."/>
            <person name="Goodwin S.B."/>
            <person name="Spatafora J.W."/>
            <person name="Crous P.W."/>
            <person name="Grigoriev I.V."/>
        </authorList>
    </citation>
    <scope>NUCLEOTIDE SEQUENCE</scope>
    <source>
        <strain evidence="3">CBS 394.84</strain>
    </source>
</reference>
<keyword evidence="2" id="KW-0472">Membrane</keyword>
<dbReference type="OrthoDB" id="5278722at2759"/>
<dbReference type="Proteomes" id="UP000800039">
    <property type="component" value="Unassembled WGS sequence"/>
</dbReference>
<keyword evidence="2" id="KW-0812">Transmembrane</keyword>
<evidence type="ECO:0008006" key="5">
    <source>
        <dbReference type="Google" id="ProtNLM"/>
    </source>
</evidence>
<feature type="transmembrane region" description="Helical" evidence="2">
    <location>
        <begin position="7"/>
        <end position="26"/>
    </location>
</feature>
<dbReference type="EMBL" id="ML976614">
    <property type="protein sequence ID" value="KAF1852141.1"/>
    <property type="molecule type" value="Genomic_DNA"/>
</dbReference>
<dbReference type="AlphaFoldDB" id="A0A9P4LDP5"/>
<accession>A0A9P4LDP5</accession>
<keyword evidence="2" id="KW-1133">Transmembrane helix</keyword>
<gene>
    <name evidence="3" type="ORF">K460DRAFT_269588</name>
</gene>
<dbReference type="Pfam" id="PF00657">
    <property type="entry name" value="Lipase_GDSL"/>
    <property type="match status" value="1"/>
</dbReference>
<feature type="region of interest" description="Disordered" evidence="1">
    <location>
        <begin position="365"/>
        <end position="395"/>
    </location>
</feature>
<name>A0A9P4LDP5_9PLEO</name>
<evidence type="ECO:0000313" key="3">
    <source>
        <dbReference type="EMBL" id="KAF1852141.1"/>
    </source>
</evidence>
<dbReference type="GO" id="GO:0016788">
    <property type="term" value="F:hydrolase activity, acting on ester bonds"/>
    <property type="evidence" value="ECO:0007669"/>
    <property type="project" value="InterPro"/>
</dbReference>
<dbReference type="RefSeq" id="XP_040794704.1">
    <property type="nucleotide sequence ID" value="XM_040927584.1"/>
</dbReference>
<comment type="caution">
    <text evidence="3">The sequence shown here is derived from an EMBL/GenBank/DDBJ whole genome shotgun (WGS) entry which is preliminary data.</text>
</comment>
<sequence length="395" mass="44773">MRILSRLHACAGATFLLFLYFIWLQYSTYIDNSTQANWPGKAHRIVVFGDDWSDTGNYRVSPPPQSWVGTRDPDRGEVWVETLCKELTCDTIDNFARSLPETASAGSMVDADVSAQATSRNSNDGIVTSFDFKTQVRQFLTYDKGSRYIPKRFRRVDQRTVFTVFFGLWDLLEYPDLHVEFAMRAIENSLTALFQNLDVLADHATVPIKVVIPSMLDVTFLPRFQSRKNATQEHFAEKQHHLVFLWAYWNNVLFQRATQWTKGKVFMPDLNTLIMDQVRAKQLHSRHISDASGSSEQASLFEFVEQPCLSSKRGSSVTDLQAAAIEKCLDPALHLFWDDLHLSGTAHRQIGRHAANLIRTNQTVNPERATNGSATNASFDGQEGEGFNLKLPPGY</sequence>
<proteinExistence type="predicted"/>
<dbReference type="InterPro" id="IPR036514">
    <property type="entry name" value="SGNH_hydro_sf"/>
</dbReference>
<evidence type="ECO:0000256" key="2">
    <source>
        <dbReference type="SAM" id="Phobius"/>
    </source>
</evidence>
<keyword evidence="4" id="KW-1185">Reference proteome</keyword>
<evidence type="ECO:0000313" key="4">
    <source>
        <dbReference type="Proteomes" id="UP000800039"/>
    </source>
</evidence>